<dbReference type="Gene3D" id="3.40.630.30">
    <property type="match status" value="1"/>
</dbReference>
<evidence type="ECO:0000256" key="2">
    <source>
        <dbReference type="ARBA" id="ARBA00023315"/>
    </source>
</evidence>
<evidence type="ECO:0000313" key="6">
    <source>
        <dbReference type="Proteomes" id="UP000319818"/>
    </source>
</evidence>
<dbReference type="Proteomes" id="UP000319818">
    <property type="component" value="Unassembled WGS sequence"/>
</dbReference>
<feature type="domain" description="N-acetyltransferase" evidence="4">
    <location>
        <begin position="167"/>
        <end position="338"/>
    </location>
</feature>
<dbReference type="PANTHER" id="PTHR43420">
    <property type="entry name" value="ACETYLTRANSFERASE"/>
    <property type="match status" value="1"/>
</dbReference>
<reference evidence="5 6" key="1">
    <citation type="submission" date="2019-06" db="EMBL/GenBank/DDBJ databases">
        <title>Sequencing the genomes of 1000 actinobacteria strains.</title>
        <authorList>
            <person name="Klenk H.-P."/>
        </authorList>
    </citation>
    <scope>NUCLEOTIDE SEQUENCE [LARGE SCALE GENOMIC DNA]</scope>
    <source>
        <strain evidence="5 6">DSM 45511</strain>
    </source>
</reference>
<dbReference type="PANTHER" id="PTHR43420:SF47">
    <property type="entry name" value="N-ACETYLTRANSFERASE DOMAIN-CONTAINING PROTEIN"/>
    <property type="match status" value="1"/>
</dbReference>
<evidence type="ECO:0000259" key="4">
    <source>
        <dbReference type="PROSITE" id="PS51186"/>
    </source>
</evidence>
<comment type="caution">
    <text evidence="5">The sequence shown here is derived from an EMBL/GenBank/DDBJ whole genome shotgun (WGS) entry which is preliminary data.</text>
</comment>
<feature type="compositionally biased region" description="Low complexity" evidence="3">
    <location>
        <begin position="323"/>
        <end position="341"/>
    </location>
</feature>
<feature type="domain" description="N-acetyltransferase" evidence="4">
    <location>
        <begin position="9"/>
        <end position="163"/>
    </location>
</feature>
<organism evidence="5 6">
    <name type="scientific">Pseudonocardia cypriaca</name>
    <dbReference type="NCBI Taxonomy" id="882449"/>
    <lineage>
        <taxon>Bacteria</taxon>
        <taxon>Bacillati</taxon>
        <taxon>Actinomycetota</taxon>
        <taxon>Actinomycetes</taxon>
        <taxon>Pseudonocardiales</taxon>
        <taxon>Pseudonocardiaceae</taxon>
        <taxon>Pseudonocardia</taxon>
    </lineage>
</organism>
<dbReference type="SUPFAM" id="SSF55729">
    <property type="entry name" value="Acyl-CoA N-acyltransferases (Nat)"/>
    <property type="match status" value="2"/>
</dbReference>
<gene>
    <name evidence="5" type="ORF">FB388_2031</name>
</gene>
<keyword evidence="2" id="KW-0012">Acyltransferase</keyword>
<sequence length="341" mass="36177">MVIDLPHGLQARPMQAADAARWAALLEAVEEVDRRDEHYDADDCAEELADPELDLERDTLLVLDADDRAVAYQAARLRSGPPLGPRLIVDAAVHPAHRRRGIGTALMAAVHRRADALGAAVVVRLSESGAGGIAFAERAGMRPVRWWSDLVRDLAVPVRPVPPPPGITVVPLGPPYAAVRWDEPLRRAHNSAFADHWGSAAVGPTAWAYQRTGSRSFRPGCSVAALTGDGSIAGYVMSYESAADTSRTGVRDLYVGTVGTLPAHRGRGIAGVLLGHVLRAAVEQGYATASLTVDAENPTGALGVYERAGFEPYRREVTYLRPGQSSSGGANRASASMDGTV</sequence>
<dbReference type="Pfam" id="PF00583">
    <property type="entry name" value="Acetyltransf_1"/>
    <property type="match status" value="2"/>
</dbReference>
<accession>A0A543GF05</accession>
<evidence type="ECO:0000256" key="1">
    <source>
        <dbReference type="ARBA" id="ARBA00022679"/>
    </source>
</evidence>
<protein>
    <submittedName>
        <fullName evidence="5">Mycothiol synthase</fullName>
    </submittedName>
</protein>
<dbReference type="GO" id="GO:0016747">
    <property type="term" value="F:acyltransferase activity, transferring groups other than amino-acyl groups"/>
    <property type="evidence" value="ECO:0007669"/>
    <property type="project" value="InterPro"/>
</dbReference>
<dbReference type="InterPro" id="IPR016181">
    <property type="entry name" value="Acyl_CoA_acyltransferase"/>
</dbReference>
<dbReference type="PROSITE" id="PS51186">
    <property type="entry name" value="GNAT"/>
    <property type="match status" value="2"/>
</dbReference>
<dbReference type="OrthoDB" id="9799092at2"/>
<proteinExistence type="predicted"/>
<dbReference type="InterPro" id="IPR050680">
    <property type="entry name" value="YpeA/RimI_acetyltransf"/>
</dbReference>
<dbReference type="AlphaFoldDB" id="A0A543GF05"/>
<dbReference type="CDD" id="cd04301">
    <property type="entry name" value="NAT_SF"/>
    <property type="match status" value="2"/>
</dbReference>
<keyword evidence="1" id="KW-0808">Transferase</keyword>
<dbReference type="EMBL" id="VFPH01000001">
    <property type="protein sequence ID" value="TQM44660.1"/>
    <property type="molecule type" value="Genomic_DNA"/>
</dbReference>
<evidence type="ECO:0000313" key="5">
    <source>
        <dbReference type="EMBL" id="TQM44660.1"/>
    </source>
</evidence>
<dbReference type="RefSeq" id="WP_142099671.1">
    <property type="nucleotide sequence ID" value="NZ_VFPH01000001.1"/>
</dbReference>
<keyword evidence="6" id="KW-1185">Reference proteome</keyword>
<name>A0A543GF05_9PSEU</name>
<feature type="region of interest" description="Disordered" evidence="3">
    <location>
        <begin position="320"/>
        <end position="341"/>
    </location>
</feature>
<dbReference type="InterPro" id="IPR000182">
    <property type="entry name" value="GNAT_dom"/>
</dbReference>
<evidence type="ECO:0000256" key="3">
    <source>
        <dbReference type="SAM" id="MobiDB-lite"/>
    </source>
</evidence>